<proteinExistence type="predicted"/>
<dbReference type="InterPro" id="IPR006311">
    <property type="entry name" value="TAT_signal"/>
</dbReference>
<organism evidence="2 3">
    <name type="scientific">Streptomyces gamaensis</name>
    <dbReference type="NCBI Taxonomy" id="1763542"/>
    <lineage>
        <taxon>Bacteria</taxon>
        <taxon>Bacillati</taxon>
        <taxon>Actinomycetota</taxon>
        <taxon>Actinomycetes</taxon>
        <taxon>Kitasatosporales</taxon>
        <taxon>Streptomycetaceae</taxon>
        <taxon>Streptomyces</taxon>
    </lineage>
</organism>
<protein>
    <submittedName>
        <fullName evidence="2">Uncharacterized protein</fullName>
    </submittedName>
</protein>
<dbReference type="PROSITE" id="PS51318">
    <property type="entry name" value="TAT"/>
    <property type="match status" value="1"/>
</dbReference>
<feature type="signal peptide" evidence="1">
    <location>
        <begin position="1"/>
        <end position="31"/>
    </location>
</feature>
<feature type="chain" id="PRO_5047029161" evidence="1">
    <location>
        <begin position="32"/>
        <end position="327"/>
    </location>
</feature>
<evidence type="ECO:0000313" key="3">
    <source>
        <dbReference type="Proteomes" id="UP001596083"/>
    </source>
</evidence>
<dbReference type="EMBL" id="JBHSPB010000002">
    <property type="protein sequence ID" value="MFC5719341.1"/>
    <property type="molecule type" value="Genomic_DNA"/>
</dbReference>
<evidence type="ECO:0000256" key="1">
    <source>
        <dbReference type="SAM" id="SignalP"/>
    </source>
</evidence>
<evidence type="ECO:0000313" key="2">
    <source>
        <dbReference type="EMBL" id="MFC5719341.1"/>
    </source>
</evidence>
<comment type="caution">
    <text evidence="2">The sequence shown here is derived from an EMBL/GenBank/DDBJ whole genome shotgun (WGS) entry which is preliminary data.</text>
</comment>
<sequence>MFGRRTRLKRVAGIAAAVVLSGLLAGAPAQAAAGAPTAQGGGGISLAGRDWKNVAHMVSANFSADSFGERPDLFVVWKDGSASLFEGGGPSAAAPFVAEHKIAEAGSVWQYARAITGGVVTHVGKSGFGSTGLVVRWSDGELTEYQQLDHKGVHGEKTLAPGGGDNPVFKKARLMTLGGFVDESSDLNNDLLVLWEDGSTSLYPYIDYQGLSGRIQLTQANDAWKNAAQISSGRFSGKKTDDLLIRWKDGDTSLFPGVDDKGFHGRVRIQPTGSSWKSAQALVTGLYGSSMTDRYNNDILVNWPDGRLVLYPRVDDKGIHGEVQLAG</sequence>
<keyword evidence="1" id="KW-0732">Signal</keyword>
<reference evidence="3" key="1">
    <citation type="journal article" date="2019" name="Int. J. Syst. Evol. Microbiol.">
        <title>The Global Catalogue of Microorganisms (GCM) 10K type strain sequencing project: providing services to taxonomists for standard genome sequencing and annotation.</title>
        <authorList>
            <consortium name="The Broad Institute Genomics Platform"/>
            <consortium name="The Broad Institute Genome Sequencing Center for Infectious Disease"/>
            <person name="Wu L."/>
            <person name="Ma J."/>
        </authorList>
    </citation>
    <scope>NUCLEOTIDE SEQUENCE [LARGE SCALE GENOMIC DNA]</scope>
    <source>
        <strain evidence="3">CGMCC 4.7304</strain>
    </source>
</reference>
<keyword evidence="3" id="KW-1185">Reference proteome</keyword>
<gene>
    <name evidence="2" type="ORF">ACFP1Z_03960</name>
</gene>
<name>A0ABW0YV15_9ACTN</name>
<accession>A0ABW0YV15</accession>
<dbReference type="RefSeq" id="WP_390314426.1">
    <property type="nucleotide sequence ID" value="NZ_JBHSPB010000002.1"/>
</dbReference>
<dbReference type="Proteomes" id="UP001596083">
    <property type="component" value="Unassembled WGS sequence"/>
</dbReference>